<reference evidence="2 3" key="1">
    <citation type="submission" date="2013-02" db="EMBL/GenBank/DDBJ databases">
        <title>The Genome Sequence of Acinetobacter schindleri NIPH 900.</title>
        <authorList>
            <consortium name="The Broad Institute Genome Sequencing Platform"/>
            <consortium name="The Broad Institute Genome Sequencing Center for Infectious Disease"/>
            <person name="Cerqueira G."/>
            <person name="Feldgarden M."/>
            <person name="Courvalin P."/>
            <person name="Perichon B."/>
            <person name="Grillot-Courvalin C."/>
            <person name="Clermont D."/>
            <person name="Rocha E."/>
            <person name="Yoon E.-J."/>
            <person name="Nemec A."/>
            <person name="Walker B."/>
            <person name="Young S.K."/>
            <person name="Zeng Q."/>
            <person name="Gargeya S."/>
            <person name="Fitzgerald M."/>
            <person name="Haas B."/>
            <person name="Abouelleil A."/>
            <person name="Alvarado L."/>
            <person name="Arachchi H.M."/>
            <person name="Berlin A.M."/>
            <person name="Chapman S.B."/>
            <person name="Dewar J."/>
            <person name="Goldberg J."/>
            <person name="Griggs A."/>
            <person name="Gujja S."/>
            <person name="Hansen M."/>
            <person name="Howarth C."/>
            <person name="Imamovic A."/>
            <person name="Larimer J."/>
            <person name="McCowan C."/>
            <person name="Murphy C."/>
            <person name="Neiman D."/>
            <person name="Pearson M."/>
            <person name="Priest M."/>
            <person name="Roberts A."/>
            <person name="Saif S."/>
            <person name="Shea T."/>
            <person name="Sisk P."/>
            <person name="Sykes S."/>
            <person name="Wortman J."/>
            <person name="Nusbaum C."/>
            <person name="Birren B."/>
        </authorList>
    </citation>
    <scope>NUCLEOTIDE SEQUENCE [LARGE SCALE GENOMIC DNA]</scope>
    <source>
        <strain evidence="2 3">NIPH 900</strain>
    </source>
</reference>
<gene>
    <name evidence="2" type="ORF">F965_01712</name>
</gene>
<dbReference type="EMBL" id="APPI01000016">
    <property type="protein sequence ID" value="ENV13044.1"/>
    <property type="molecule type" value="Genomic_DNA"/>
</dbReference>
<keyword evidence="1" id="KW-0812">Transmembrane</keyword>
<accession>N8XVI4</accession>
<proteinExistence type="predicted"/>
<dbReference type="AlphaFoldDB" id="N8XVI4"/>
<dbReference type="Proteomes" id="UP000018438">
    <property type="component" value="Unassembled WGS sequence"/>
</dbReference>
<dbReference type="PATRIC" id="fig|1217675.3.peg.1650"/>
<evidence type="ECO:0000256" key="1">
    <source>
        <dbReference type="SAM" id="Phobius"/>
    </source>
</evidence>
<keyword evidence="1" id="KW-1133">Transmembrane helix</keyword>
<sequence>MMQHHLIAAILLLALIMVLNLETWKSRLAYLAMVILSFSYFSVLQAAVSIIAITMILIFYAAVTAVQRNARLHH</sequence>
<evidence type="ECO:0000313" key="2">
    <source>
        <dbReference type="EMBL" id="ENV13044.1"/>
    </source>
</evidence>
<evidence type="ECO:0000313" key="3">
    <source>
        <dbReference type="Proteomes" id="UP000018438"/>
    </source>
</evidence>
<organism evidence="2 3">
    <name type="scientific">Acinetobacter schindleri NIPH 900</name>
    <dbReference type="NCBI Taxonomy" id="1217675"/>
    <lineage>
        <taxon>Bacteria</taxon>
        <taxon>Pseudomonadati</taxon>
        <taxon>Pseudomonadota</taxon>
        <taxon>Gammaproteobacteria</taxon>
        <taxon>Moraxellales</taxon>
        <taxon>Moraxellaceae</taxon>
        <taxon>Acinetobacter</taxon>
    </lineage>
</organism>
<keyword evidence="1" id="KW-0472">Membrane</keyword>
<feature type="transmembrane region" description="Helical" evidence="1">
    <location>
        <begin position="30"/>
        <end position="63"/>
    </location>
</feature>
<comment type="caution">
    <text evidence="2">The sequence shown here is derived from an EMBL/GenBank/DDBJ whole genome shotgun (WGS) entry which is preliminary data.</text>
</comment>
<dbReference type="HOGENOM" id="CLU_200187_0_0_6"/>
<name>N8XVI4_9GAMM</name>
<keyword evidence="3" id="KW-1185">Reference proteome</keyword>
<protein>
    <submittedName>
        <fullName evidence="2">Uncharacterized protein</fullName>
    </submittedName>
</protein>